<accession>A0A0E9N6G0</accession>
<reference evidence="2 3" key="1">
    <citation type="submission" date="2015-04" db="EMBL/GenBank/DDBJ databases">
        <title>Whole genome shotgun sequence of Flavihumibacter petaseus NBRC 106054.</title>
        <authorList>
            <person name="Miyazawa S."/>
            <person name="Hosoyama A."/>
            <person name="Hashimoto M."/>
            <person name="Noguchi M."/>
            <person name="Tsuchikane K."/>
            <person name="Ohji S."/>
            <person name="Yamazoe A."/>
            <person name="Ichikawa N."/>
            <person name="Kimura A."/>
            <person name="Fujita N."/>
        </authorList>
    </citation>
    <scope>NUCLEOTIDE SEQUENCE [LARGE SCALE GENOMIC DNA]</scope>
    <source>
        <strain evidence="2 3">NBRC 106054</strain>
    </source>
</reference>
<gene>
    <name evidence="2" type="ORF">FPE01S_06_00230</name>
</gene>
<feature type="chain" id="PRO_5002430105" evidence="1">
    <location>
        <begin position="20"/>
        <end position="205"/>
    </location>
</feature>
<dbReference type="RefSeq" id="WP_046371551.1">
    <property type="nucleotide sequence ID" value="NZ_BBWV01000006.1"/>
</dbReference>
<dbReference type="STRING" id="1220578.FPE01S_06_00230"/>
<dbReference type="Gene3D" id="2.60.120.200">
    <property type="match status" value="1"/>
</dbReference>
<dbReference type="Proteomes" id="UP000033121">
    <property type="component" value="Unassembled WGS sequence"/>
</dbReference>
<evidence type="ECO:0000313" key="3">
    <source>
        <dbReference type="Proteomes" id="UP000033121"/>
    </source>
</evidence>
<comment type="caution">
    <text evidence="2">The sequence shown here is derived from an EMBL/GenBank/DDBJ whole genome shotgun (WGS) entry which is preliminary data.</text>
</comment>
<evidence type="ECO:0000313" key="2">
    <source>
        <dbReference type="EMBL" id="GAO45532.1"/>
    </source>
</evidence>
<feature type="signal peptide" evidence="1">
    <location>
        <begin position="1"/>
        <end position="19"/>
    </location>
</feature>
<keyword evidence="3" id="KW-1185">Reference proteome</keyword>
<sequence>MITALLALLFQLTSAGIFAYQADIGNPKIRGSVNYNPASKQYTLKGGGYNIWFNRDEFFYVYNRREDDFVLKADVRFPGSGSNPHRKIGWMIRASEAENAVHISATVHGDGLTVLQWRGNTGAAMRDPEDEIFYPEKNVRAIQLERQGDTFTMWAAGEGEQLKLVGSHTIKGFGKKVLAGLFICSHDPEVLEEGLVSNVQINRIR</sequence>
<dbReference type="AlphaFoldDB" id="A0A0E9N6G0"/>
<organism evidence="2 3">
    <name type="scientific">Flavihumibacter petaseus NBRC 106054</name>
    <dbReference type="NCBI Taxonomy" id="1220578"/>
    <lineage>
        <taxon>Bacteria</taxon>
        <taxon>Pseudomonadati</taxon>
        <taxon>Bacteroidota</taxon>
        <taxon>Chitinophagia</taxon>
        <taxon>Chitinophagales</taxon>
        <taxon>Chitinophagaceae</taxon>
        <taxon>Flavihumibacter</taxon>
    </lineage>
</organism>
<proteinExistence type="predicted"/>
<dbReference type="OrthoDB" id="8432779at2"/>
<evidence type="ECO:0000256" key="1">
    <source>
        <dbReference type="SAM" id="SignalP"/>
    </source>
</evidence>
<keyword evidence="1" id="KW-0732">Signal</keyword>
<protein>
    <submittedName>
        <fullName evidence="2">Uncharacterized protein</fullName>
    </submittedName>
</protein>
<dbReference type="EMBL" id="BBWV01000006">
    <property type="protein sequence ID" value="GAO45532.1"/>
    <property type="molecule type" value="Genomic_DNA"/>
</dbReference>
<name>A0A0E9N6G0_9BACT</name>